<dbReference type="OrthoDB" id="5374584at2759"/>
<organism evidence="3 4">
    <name type="scientific">Imshaugia aleurites</name>
    <dbReference type="NCBI Taxonomy" id="172621"/>
    <lineage>
        <taxon>Eukaryota</taxon>
        <taxon>Fungi</taxon>
        <taxon>Dikarya</taxon>
        <taxon>Ascomycota</taxon>
        <taxon>Pezizomycotina</taxon>
        <taxon>Lecanoromycetes</taxon>
        <taxon>OSLEUM clade</taxon>
        <taxon>Lecanoromycetidae</taxon>
        <taxon>Lecanorales</taxon>
        <taxon>Lecanorineae</taxon>
        <taxon>Parmeliaceae</taxon>
        <taxon>Imshaugia</taxon>
    </lineage>
</organism>
<keyword evidence="2" id="KW-0472">Membrane</keyword>
<accession>A0A8H3IMS3</accession>
<proteinExistence type="predicted"/>
<evidence type="ECO:0000256" key="1">
    <source>
        <dbReference type="SAM" id="MobiDB-lite"/>
    </source>
</evidence>
<dbReference type="Proteomes" id="UP000664534">
    <property type="component" value="Unassembled WGS sequence"/>
</dbReference>
<keyword evidence="2" id="KW-0812">Transmembrane</keyword>
<sequence>MSSSASSNFIQTVINVIFGITATAIGMLTVWQGHRVWKMWREHAHDQDNVVRDIELGLQSSQSTVTSLDVPEREEVVASSASSASQVGEVADSAHVHVSMQRPEAHLTLPTTVDAEASFSPALVQRARNDGNELPTGHNGNARPVLTDMNHRELRPAANDHL</sequence>
<name>A0A8H3IMS3_9LECA</name>
<evidence type="ECO:0000313" key="4">
    <source>
        <dbReference type="Proteomes" id="UP000664534"/>
    </source>
</evidence>
<reference evidence="3" key="1">
    <citation type="submission" date="2021-03" db="EMBL/GenBank/DDBJ databases">
        <authorList>
            <person name="Tagirdzhanova G."/>
        </authorList>
    </citation>
    <scope>NUCLEOTIDE SEQUENCE</scope>
</reference>
<feature type="transmembrane region" description="Helical" evidence="2">
    <location>
        <begin position="12"/>
        <end position="31"/>
    </location>
</feature>
<keyword evidence="4" id="KW-1185">Reference proteome</keyword>
<comment type="caution">
    <text evidence="3">The sequence shown here is derived from an EMBL/GenBank/DDBJ whole genome shotgun (WGS) entry which is preliminary data.</text>
</comment>
<dbReference type="EMBL" id="CAJPDT010000072">
    <property type="protein sequence ID" value="CAF9933742.1"/>
    <property type="molecule type" value="Genomic_DNA"/>
</dbReference>
<feature type="compositionally biased region" description="Basic and acidic residues" evidence="1">
    <location>
        <begin position="149"/>
        <end position="162"/>
    </location>
</feature>
<evidence type="ECO:0000256" key="2">
    <source>
        <dbReference type="SAM" id="Phobius"/>
    </source>
</evidence>
<gene>
    <name evidence="3" type="ORF">IMSHALPRED_009461</name>
</gene>
<protein>
    <submittedName>
        <fullName evidence="3">Uncharacterized protein</fullName>
    </submittedName>
</protein>
<dbReference type="AlphaFoldDB" id="A0A8H3IMS3"/>
<feature type="region of interest" description="Disordered" evidence="1">
    <location>
        <begin position="129"/>
        <end position="162"/>
    </location>
</feature>
<evidence type="ECO:0000313" key="3">
    <source>
        <dbReference type="EMBL" id="CAF9933742.1"/>
    </source>
</evidence>
<keyword evidence="2" id="KW-1133">Transmembrane helix</keyword>